<evidence type="ECO:0000313" key="2">
    <source>
        <dbReference type="Proteomes" id="UP000748531"/>
    </source>
</evidence>
<dbReference type="InterPro" id="IPR008949">
    <property type="entry name" value="Isoprenoid_synthase_dom_sf"/>
</dbReference>
<dbReference type="Pfam" id="PF00494">
    <property type="entry name" value="SQS_PSY"/>
    <property type="match status" value="1"/>
</dbReference>
<sequence>YRLGNQRSPHPELLLPIELIIYTILHRNGGHFLSPSAVMFRRVVRISSAFRFLSYSATVVRKHDRENYLCSLLLPAARQDFVFALRAFNVELAQIRDRVNNAEQANFRFQFWKDVVHSLFELNQDSQYISPIVENLREVHVRLLIVSVFLLVYGWSSTVQVLFPSVDHCQSSNVILMNAASLPLNRRKSTLRKQMHLFITSSQKLTVDIRSVDVDHALNHLGRAQGLTALIRGAVPLARSRRVILLPLDMLNKHCINQEHLLRLLRAEPPSDSSTVDQSLCDFFYDLACVAREQAMIAIRLATNLLDQPESPKSRTDGRRSSELRRTHLLLPRFMLPLIPCLDYLTRLERTGHFDPRRVVGYDSNPLLPLRLAWTSWRGRIPQG</sequence>
<accession>A0A8J4WQG4</accession>
<dbReference type="OrthoDB" id="270318at2759"/>
<keyword evidence="2" id="KW-1185">Reference proteome</keyword>
<evidence type="ECO:0000313" key="1">
    <source>
        <dbReference type="EMBL" id="KAF5399895.1"/>
    </source>
</evidence>
<feature type="non-terminal residue" evidence="1">
    <location>
        <position position="384"/>
    </location>
</feature>
<comment type="caution">
    <text evidence="1">The sequence shown here is derived from an EMBL/GenBank/DDBJ whole genome shotgun (WGS) entry which is preliminary data.</text>
</comment>
<dbReference type="Proteomes" id="UP000748531">
    <property type="component" value="Unassembled WGS sequence"/>
</dbReference>
<dbReference type="SUPFAM" id="SSF48576">
    <property type="entry name" value="Terpenoid synthases"/>
    <property type="match status" value="2"/>
</dbReference>
<dbReference type="InterPro" id="IPR002060">
    <property type="entry name" value="Squ/phyt_synthse"/>
</dbReference>
<dbReference type="Gene3D" id="1.10.600.10">
    <property type="entry name" value="Farnesyl Diphosphate Synthase"/>
    <property type="match status" value="1"/>
</dbReference>
<organism evidence="1 2">
    <name type="scientific">Paragonimus heterotremus</name>
    <dbReference type="NCBI Taxonomy" id="100268"/>
    <lineage>
        <taxon>Eukaryota</taxon>
        <taxon>Metazoa</taxon>
        <taxon>Spiralia</taxon>
        <taxon>Lophotrochozoa</taxon>
        <taxon>Platyhelminthes</taxon>
        <taxon>Trematoda</taxon>
        <taxon>Digenea</taxon>
        <taxon>Plagiorchiida</taxon>
        <taxon>Troglotremata</taxon>
        <taxon>Troglotrematidae</taxon>
        <taxon>Paragonimus</taxon>
    </lineage>
</organism>
<dbReference type="AlphaFoldDB" id="A0A8J4WQG4"/>
<proteinExistence type="predicted"/>
<gene>
    <name evidence="1" type="ORF">PHET_06353</name>
</gene>
<protein>
    <recommendedName>
        <fullName evidence="3">NADH dehydrogenase (Ubiquinone) complex I, assembly factor 6</fullName>
    </recommendedName>
</protein>
<reference evidence="1" key="1">
    <citation type="submission" date="2019-05" db="EMBL/GenBank/DDBJ databases">
        <title>Annotation for the trematode Paragonimus heterotremus.</title>
        <authorList>
            <person name="Choi Y.-J."/>
        </authorList>
    </citation>
    <scope>NUCLEOTIDE SEQUENCE</scope>
    <source>
        <strain evidence="1">LC</strain>
    </source>
</reference>
<evidence type="ECO:0008006" key="3">
    <source>
        <dbReference type="Google" id="ProtNLM"/>
    </source>
</evidence>
<dbReference type="EMBL" id="LUCH01003628">
    <property type="protein sequence ID" value="KAF5399895.1"/>
    <property type="molecule type" value="Genomic_DNA"/>
</dbReference>
<name>A0A8J4WQG4_9TREM</name>